<evidence type="ECO:0000313" key="1">
    <source>
        <dbReference type="EMBL" id="KUO19781.1"/>
    </source>
</evidence>
<gene>
    <name evidence="1" type="ORF">AQJ91_18430</name>
</gene>
<sequence>MVGEHLGHHQRADLAERIRIGRATAKATKRAERKKRVTAVSSSRWAGAMTRASEDQYLLSMRVLFAERATLRRAIRAINRRLTAPCGKRAKNGVRGYADPIECFQK</sequence>
<name>A0A101UZN7_9ACTN</name>
<dbReference type="AlphaFoldDB" id="A0A101UZN7"/>
<reference evidence="1 2" key="1">
    <citation type="submission" date="2015-10" db="EMBL/GenBank/DDBJ databases">
        <title>Draft genome sequence of Streptomyces sp. RV15, isolated from a marine sponge.</title>
        <authorList>
            <person name="Ruckert C."/>
            <person name="Abdelmohsen U.R."/>
            <person name="Winkler A."/>
            <person name="Hentschel U."/>
            <person name="Kalinowski J."/>
            <person name="Kampfer P."/>
            <person name="Glaeser S."/>
        </authorList>
    </citation>
    <scope>NUCLEOTIDE SEQUENCE [LARGE SCALE GENOMIC DNA]</scope>
    <source>
        <strain evidence="1 2">RV15</strain>
    </source>
</reference>
<comment type="caution">
    <text evidence="1">The sequence shown here is derived from an EMBL/GenBank/DDBJ whole genome shotgun (WGS) entry which is preliminary data.</text>
</comment>
<dbReference type="STRING" id="909626.AQJ91_18430"/>
<dbReference type="EMBL" id="LMXB01000048">
    <property type="protein sequence ID" value="KUO19781.1"/>
    <property type="molecule type" value="Genomic_DNA"/>
</dbReference>
<proteinExistence type="predicted"/>
<accession>A0A101UZN7</accession>
<organism evidence="1 2">
    <name type="scientific">Streptomyces dysideae</name>
    <dbReference type="NCBI Taxonomy" id="909626"/>
    <lineage>
        <taxon>Bacteria</taxon>
        <taxon>Bacillati</taxon>
        <taxon>Actinomycetota</taxon>
        <taxon>Actinomycetes</taxon>
        <taxon>Kitasatosporales</taxon>
        <taxon>Streptomycetaceae</taxon>
        <taxon>Streptomyces</taxon>
    </lineage>
</organism>
<evidence type="ECO:0000313" key="2">
    <source>
        <dbReference type="Proteomes" id="UP000053260"/>
    </source>
</evidence>
<keyword evidence="2" id="KW-1185">Reference proteome</keyword>
<protein>
    <recommendedName>
        <fullName evidence="3">Transposase</fullName>
    </recommendedName>
</protein>
<evidence type="ECO:0008006" key="3">
    <source>
        <dbReference type="Google" id="ProtNLM"/>
    </source>
</evidence>
<dbReference type="Proteomes" id="UP000053260">
    <property type="component" value="Unassembled WGS sequence"/>
</dbReference>